<dbReference type="CDD" id="cd14014">
    <property type="entry name" value="STKc_PknB_like"/>
    <property type="match status" value="1"/>
</dbReference>
<dbReference type="RefSeq" id="WP_341402948.1">
    <property type="nucleotide sequence ID" value="NZ_JBBUKT010000001.1"/>
</dbReference>
<protein>
    <submittedName>
        <fullName evidence="8">Serine/threonine-protein kinase</fullName>
    </submittedName>
</protein>
<dbReference type="InterPro" id="IPR011009">
    <property type="entry name" value="Kinase-like_dom_sf"/>
</dbReference>
<dbReference type="Gene3D" id="1.10.510.10">
    <property type="entry name" value="Transferase(Phosphotransferase) domain 1"/>
    <property type="match status" value="1"/>
</dbReference>
<dbReference type="InterPro" id="IPR011047">
    <property type="entry name" value="Quinoprotein_ADH-like_sf"/>
</dbReference>
<dbReference type="PROSITE" id="PS50011">
    <property type="entry name" value="PROTEIN_KINASE_DOM"/>
    <property type="match status" value="1"/>
</dbReference>
<sequence>MSATSCRRCGSPLDAAGHCGSCLLETGIGIEGQTTAERIFQAALCHDESERTAFIELAASGDATLLEDVRMLLEGYAEAGGDHALPTMGHATNARSQWAARNSEAPGTVIDHFRLVKVIGEGGMGSVWEAEQTAPIKRRVALKVIKLGMDTREVVRRFERERSTLALMTHPCIASVFEAGATPLGRPYFAMELVEGDTITGHCRAASLGVRERLSLFLEVCGAIEHAHQKGVIHRDLKPSNILVSGDSVKVIDFGVAKATREEGGDALYTRQAQVLGTPAYMSPEQAESEGVDVDTRTDVYSLGVVLYELLCGTLPFDPKRLASTGIREMQRILREEDPPRPSTRITTIKGAPSEPVQRLELHGDLDWIVMKAMSKDRARRYRSAAALADDLQRYLDGDVVSAVPPTLTYQLGKFVRRHRAPVAAGIAVLLALTAGLIASLSQAKRAKTALAGEEQARAEATFTVADMYARSGLVAAENEDDTRAALWFANAAVIAEKDHQRAAANTLRATTWHAESATALRAFDTGYAHLHDLVWNPQHPAIIAQNENELAAQVWDLTSETRWLPQIAIARAAWSRDGSHVAALLPEGSLVVLDYPSGKELARLPSQTALGITWSLDDSEIAAGTTLWHWQSGKTRSFPQFTSCFRFTPDGTRILLQWGDFTGVVNASQPQTLLHPPIPSAPLDRSDFLGDCSRFVVGLPEGGLAIYDTSSGNLLEKHPGRAPPFSAGGPLATSPDGRFIARRNAKALDLQTTRETIFPVHAGGSAEARFSPDGSLLASGDYDYRLELWSVADGKFLGVIGHHHTGVINLAFSPDGRSIASGEDGLVRVWRLPKHQPIREIPVAGPTSVVLSPDGKLAASSGFTQQTTTLTSTQVYDLATGQPVGPALECGGKIMDASFGPNNAWLATAASTTTDRSFEAFTKSGGSGHLNYWNYRTGERIGEAVPLPSEPRGLALHHSGNYLGIACAGGQGIEIDNRTREIKTLFDRKLFVHAGATLNNGRCAYSPDGRIFASWGMIDYVSLWDREQARELIPPDPKIGNAFDLDFHDGVAARAMVSSKLRLSFDSLRDGSIASPDIPYTNWPFLTRFSQDGTLLLTAGGAGSAQVWDWRQGKMICPALSHGQTTIMGGAFIPDTPWVITGSHDGTVRFWDRHNGMPARPSLTFPGWVLELKLTPDTHTLLVSGMLPGGIQVVDLKPLFPSPDLDPASLLLLCEIDADAQVHPGGGLAPFTPQQWLAKWQAFRKQHPDFPGHRLED</sequence>
<dbReference type="InterPro" id="IPR017441">
    <property type="entry name" value="Protein_kinase_ATP_BS"/>
</dbReference>
<dbReference type="InterPro" id="IPR008271">
    <property type="entry name" value="Ser/Thr_kinase_AS"/>
</dbReference>
<evidence type="ECO:0000256" key="6">
    <source>
        <dbReference type="PROSITE-ProRule" id="PRU10141"/>
    </source>
</evidence>
<evidence type="ECO:0000256" key="5">
    <source>
        <dbReference type="PROSITE-ProRule" id="PRU00221"/>
    </source>
</evidence>
<dbReference type="PANTHER" id="PTHR43289">
    <property type="entry name" value="MITOGEN-ACTIVATED PROTEIN KINASE KINASE KINASE 20-RELATED"/>
    <property type="match status" value="1"/>
</dbReference>
<keyword evidence="4 6" id="KW-0067">ATP-binding</keyword>
<dbReference type="Pfam" id="PF00400">
    <property type="entry name" value="WD40"/>
    <property type="match status" value="3"/>
</dbReference>
<dbReference type="Proteomes" id="UP001371305">
    <property type="component" value="Unassembled WGS sequence"/>
</dbReference>
<name>A0ABU9AS59_9BACT</name>
<dbReference type="SMART" id="SM00220">
    <property type="entry name" value="S_TKc"/>
    <property type="match status" value="1"/>
</dbReference>
<dbReference type="SUPFAM" id="SSF50969">
    <property type="entry name" value="YVTN repeat-like/Quinoprotein amine dehydrogenase"/>
    <property type="match status" value="1"/>
</dbReference>
<evidence type="ECO:0000313" key="9">
    <source>
        <dbReference type="Proteomes" id="UP001371305"/>
    </source>
</evidence>
<feature type="domain" description="Protein kinase" evidence="7">
    <location>
        <begin position="113"/>
        <end position="396"/>
    </location>
</feature>
<evidence type="ECO:0000259" key="7">
    <source>
        <dbReference type="PROSITE" id="PS50011"/>
    </source>
</evidence>
<dbReference type="InterPro" id="IPR011044">
    <property type="entry name" value="Quino_amine_DH_bsu"/>
</dbReference>
<organism evidence="8 9">
    <name type="scientific">Luteolibacter soli</name>
    <dbReference type="NCBI Taxonomy" id="3135280"/>
    <lineage>
        <taxon>Bacteria</taxon>
        <taxon>Pseudomonadati</taxon>
        <taxon>Verrucomicrobiota</taxon>
        <taxon>Verrucomicrobiia</taxon>
        <taxon>Verrucomicrobiales</taxon>
        <taxon>Verrucomicrobiaceae</taxon>
        <taxon>Luteolibacter</taxon>
    </lineage>
</organism>
<keyword evidence="2 6" id="KW-0547">Nucleotide-binding</keyword>
<dbReference type="InterPro" id="IPR015943">
    <property type="entry name" value="WD40/YVTN_repeat-like_dom_sf"/>
</dbReference>
<feature type="repeat" description="WD" evidence="5">
    <location>
        <begin position="759"/>
        <end position="800"/>
    </location>
</feature>
<evidence type="ECO:0000256" key="2">
    <source>
        <dbReference type="ARBA" id="ARBA00022741"/>
    </source>
</evidence>
<dbReference type="InterPro" id="IPR001680">
    <property type="entry name" value="WD40_rpt"/>
</dbReference>
<reference evidence="8 9" key="1">
    <citation type="submission" date="2024-04" db="EMBL/GenBank/DDBJ databases">
        <title>Luteolibacter sp. isolated from soil.</title>
        <authorList>
            <person name="An J."/>
        </authorList>
    </citation>
    <scope>NUCLEOTIDE SEQUENCE [LARGE SCALE GENOMIC DNA]</scope>
    <source>
        <strain evidence="8 9">Y139</strain>
    </source>
</reference>
<dbReference type="PROSITE" id="PS50294">
    <property type="entry name" value="WD_REPEATS_REGION"/>
    <property type="match status" value="2"/>
</dbReference>
<accession>A0ABU9AS59</accession>
<evidence type="ECO:0000256" key="1">
    <source>
        <dbReference type="ARBA" id="ARBA00022679"/>
    </source>
</evidence>
<keyword evidence="9" id="KW-1185">Reference proteome</keyword>
<evidence type="ECO:0000256" key="4">
    <source>
        <dbReference type="ARBA" id="ARBA00022840"/>
    </source>
</evidence>
<dbReference type="SUPFAM" id="SSF56112">
    <property type="entry name" value="Protein kinase-like (PK-like)"/>
    <property type="match status" value="1"/>
</dbReference>
<dbReference type="Gene3D" id="2.130.10.10">
    <property type="entry name" value="YVTN repeat-like/Quinoprotein amine dehydrogenase"/>
    <property type="match status" value="4"/>
</dbReference>
<dbReference type="InterPro" id="IPR000719">
    <property type="entry name" value="Prot_kinase_dom"/>
</dbReference>
<dbReference type="SUPFAM" id="SSF50998">
    <property type="entry name" value="Quinoprotein alcohol dehydrogenase-like"/>
    <property type="match status" value="1"/>
</dbReference>
<dbReference type="Pfam" id="PF00069">
    <property type="entry name" value="Pkinase"/>
    <property type="match status" value="1"/>
</dbReference>
<dbReference type="PROSITE" id="PS00108">
    <property type="entry name" value="PROTEIN_KINASE_ST"/>
    <property type="match status" value="1"/>
</dbReference>
<dbReference type="PROSITE" id="PS00107">
    <property type="entry name" value="PROTEIN_KINASE_ATP"/>
    <property type="match status" value="1"/>
</dbReference>
<keyword evidence="5" id="KW-0853">WD repeat</keyword>
<feature type="repeat" description="WD" evidence="5">
    <location>
        <begin position="1121"/>
        <end position="1153"/>
    </location>
</feature>
<comment type="caution">
    <text evidence="8">The sequence shown here is derived from an EMBL/GenBank/DDBJ whole genome shotgun (WGS) entry which is preliminary data.</text>
</comment>
<evidence type="ECO:0000256" key="3">
    <source>
        <dbReference type="ARBA" id="ARBA00022777"/>
    </source>
</evidence>
<dbReference type="EMBL" id="JBBUKT010000001">
    <property type="protein sequence ID" value="MEK7949530.1"/>
    <property type="molecule type" value="Genomic_DNA"/>
</dbReference>
<dbReference type="GO" id="GO:0016301">
    <property type="term" value="F:kinase activity"/>
    <property type="evidence" value="ECO:0007669"/>
    <property type="project" value="UniProtKB-KW"/>
</dbReference>
<feature type="repeat" description="WD" evidence="5">
    <location>
        <begin position="801"/>
        <end position="841"/>
    </location>
</feature>
<proteinExistence type="predicted"/>
<gene>
    <name evidence="8" type="ORF">WKV53_03435</name>
</gene>
<evidence type="ECO:0000313" key="8">
    <source>
        <dbReference type="EMBL" id="MEK7949530.1"/>
    </source>
</evidence>
<dbReference type="SMART" id="SM00320">
    <property type="entry name" value="WD40"/>
    <property type="match status" value="7"/>
</dbReference>
<keyword evidence="3 8" id="KW-0418">Kinase</keyword>
<dbReference type="PANTHER" id="PTHR43289:SF6">
    <property type="entry name" value="SERINE_THREONINE-PROTEIN KINASE NEKL-3"/>
    <property type="match status" value="1"/>
</dbReference>
<dbReference type="Gene3D" id="3.30.200.20">
    <property type="entry name" value="Phosphorylase Kinase, domain 1"/>
    <property type="match status" value="1"/>
</dbReference>
<dbReference type="PROSITE" id="PS50082">
    <property type="entry name" value="WD_REPEATS_2"/>
    <property type="match status" value="3"/>
</dbReference>
<feature type="binding site" evidence="6">
    <location>
        <position position="143"/>
    </location>
    <ligand>
        <name>ATP</name>
        <dbReference type="ChEBI" id="CHEBI:30616"/>
    </ligand>
</feature>
<keyword evidence="1" id="KW-0808">Transferase</keyword>